<dbReference type="KEGG" id="glz:GLAREA_01016"/>
<keyword evidence="2" id="KW-1185">Reference proteome</keyword>
<sequence length="379" mass="43213">MHNHPAISMSATQIRVLESTGQAVTGPSDLAAPSPSPFDSTAKPKITFSTLTSEIRCMIYEHLLVSPTGFITMGVRDHDKQICLDDWRWKLLAQTNWGSRFYTYLEWNPKHYSSYGLEKCVDWGCYLRPISDAIFRTSKAIRQESLAILGSRNTLSFQEPCIAMFWAKKKFEPLLTYSEPSLSVLKHIRHILIHVHADNLVQKCCMNELATAMHLWTYIRSLKSTTLEVQLHTVPLKLTTAQFNQFRKNFDARRGLNIANVPSKVWDAEWQSSSLRELVGTKSEVVARLAHVRNKALYHFLHGKNVTATSEAAAVRRRINVKGDFFRGPEWEEITRTMPFTGQVPSIMLEAWNVAYGGELWVDGVLSYKDGELIHFPNL</sequence>
<reference evidence="1 2" key="1">
    <citation type="journal article" date="2013" name="BMC Genomics">
        <title>Genomics-driven discovery of the pneumocandin biosynthetic gene cluster in the fungus Glarea lozoyensis.</title>
        <authorList>
            <person name="Chen L."/>
            <person name="Yue Q."/>
            <person name="Zhang X."/>
            <person name="Xiang M."/>
            <person name="Wang C."/>
            <person name="Li S."/>
            <person name="Che Y."/>
            <person name="Ortiz-Lopez F.J."/>
            <person name="Bills G.F."/>
            <person name="Liu X."/>
            <person name="An Z."/>
        </authorList>
    </citation>
    <scope>NUCLEOTIDE SEQUENCE [LARGE SCALE GENOMIC DNA]</scope>
    <source>
        <strain evidence="2">ATCC 20868 / MF5171</strain>
    </source>
</reference>
<protein>
    <submittedName>
        <fullName evidence="1">Uncharacterized protein</fullName>
    </submittedName>
</protein>
<dbReference type="EMBL" id="KE145367">
    <property type="protein sequence ID" value="EPE29856.1"/>
    <property type="molecule type" value="Genomic_DNA"/>
</dbReference>
<dbReference type="RefSeq" id="XP_008083965.1">
    <property type="nucleotide sequence ID" value="XM_008085774.1"/>
</dbReference>
<gene>
    <name evidence="1" type="ORF">GLAREA_01016</name>
</gene>
<dbReference type="AlphaFoldDB" id="S3DCZ6"/>
<proteinExistence type="predicted"/>
<organism evidence="1 2">
    <name type="scientific">Glarea lozoyensis (strain ATCC 20868 / MF5171)</name>
    <dbReference type="NCBI Taxonomy" id="1116229"/>
    <lineage>
        <taxon>Eukaryota</taxon>
        <taxon>Fungi</taxon>
        <taxon>Dikarya</taxon>
        <taxon>Ascomycota</taxon>
        <taxon>Pezizomycotina</taxon>
        <taxon>Leotiomycetes</taxon>
        <taxon>Helotiales</taxon>
        <taxon>Helotiaceae</taxon>
        <taxon>Glarea</taxon>
    </lineage>
</organism>
<evidence type="ECO:0000313" key="2">
    <source>
        <dbReference type="Proteomes" id="UP000016922"/>
    </source>
</evidence>
<dbReference type="OrthoDB" id="5314997at2759"/>
<name>S3DCZ6_GLAL2</name>
<dbReference type="GeneID" id="19460074"/>
<accession>S3DCZ6</accession>
<dbReference type="HOGENOM" id="CLU_729677_0_0_1"/>
<evidence type="ECO:0000313" key="1">
    <source>
        <dbReference type="EMBL" id="EPE29856.1"/>
    </source>
</evidence>
<dbReference type="Proteomes" id="UP000016922">
    <property type="component" value="Unassembled WGS sequence"/>
</dbReference>